<dbReference type="InterPro" id="IPR000330">
    <property type="entry name" value="SNF2_N"/>
</dbReference>
<evidence type="ECO:0000256" key="1">
    <source>
        <dbReference type="ARBA" id="ARBA00022801"/>
    </source>
</evidence>
<dbReference type="InterPro" id="IPR038718">
    <property type="entry name" value="SNF2-like_sf"/>
</dbReference>
<evidence type="ECO:0000259" key="2">
    <source>
        <dbReference type="PROSITE" id="PS51192"/>
    </source>
</evidence>
<keyword evidence="1" id="KW-0378">Hydrolase</keyword>
<dbReference type="PANTHER" id="PTHR10799">
    <property type="entry name" value="SNF2/RAD54 HELICASE FAMILY"/>
    <property type="match status" value="1"/>
</dbReference>
<comment type="caution">
    <text evidence="4">The sequence shown here is derived from an EMBL/GenBank/DDBJ whole genome shotgun (WGS) entry which is preliminary data.</text>
</comment>
<dbReference type="SMART" id="SM00487">
    <property type="entry name" value="DEXDc"/>
    <property type="match status" value="1"/>
</dbReference>
<organism evidence="4 5">
    <name type="scientific">Candidatus Corynebacterium gallistercoris</name>
    <dbReference type="NCBI Taxonomy" id="2838530"/>
    <lineage>
        <taxon>Bacteria</taxon>
        <taxon>Bacillati</taxon>
        <taxon>Actinomycetota</taxon>
        <taxon>Actinomycetes</taxon>
        <taxon>Mycobacteriales</taxon>
        <taxon>Corynebacteriaceae</taxon>
        <taxon>Corynebacterium</taxon>
    </lineage>
</organism>
<dbReference type="InterPro" id="IPR001650">
    <property type="entry name" value="Helicase_C-like"/>
</dbReference>
<evidence type="ECO:0000313" key="5">
    <source>
        <dbReference type="Proteomes" id="UP000824189"/>
    </source>
</evidence>
<proteinExistence type="predicted"/>
<reference evidence="4" key="2">
    <citation type="submission" date="2021-04" db="EMBL/GenBank/DDBJ databases">
        <authorList>
            <person name="Gilroy R."/>
        </authorList>
    </citation>
    <scope>NUCLEOTIDE SEQUENCE</scope>
    <source>
        <strain evidence="4">4376</strain>
    </source>
</reference>
<gene>
    <name evidence="4" type="ORF">H9867_00365</name>
</gene>
<dbReference type="Proteomes" id="UP000824189">
    <property type="component" value="Unassembled WGS sequence"/>
</dbReference>
<dbReference type="PROSITE" id="PS51194">
    <property type="entry name" value="HELICASE_CTER"/>
    <property type="match status" value="1"/>
</dbReference>
<dbReference type="PROSITE" id="PS51192">
    <property type="entry name" value="HELICASE_ATP_BIND_1"/>
    <property type="match status" value="1"/>
</dbReference>
<keyword evidence="4" id="KW-0347">Helicase</keyword>
<dbReference type="SUPFAM" id="SSF52540">
    <property type="entry name" value="P-loop containing nucleoside triphosphate hydrolases"/>
    <property type="match status" value="2"/>
</dbReference>
<dbReference type="InterPro" id="IPR027417">
    <property type="entry name" value="P-loop_NTPase"/>
</dbReference>
<feature type="domain" description="Helicase C-terminal" evidence="3">
    <location>
        <begin position="656"/>
        <end position="821"/>
    </location>
</feature>
<dbReference type="InterPro" id="IPR049730">
    <property type="entry name" value="SNF2/RAD54-like_C"/>
</dbReference>
<dbReference type="CDD" id="cd18793">
    <property type="entry name" value="SF2_C_SNF"/>
    <property type="match status" value="1"/>
</dbReference>
<evidence type="ECO:0000259" key="3">
    <source>
        <dbReference type="PROSITE" id="PS51194"/>
    </source>
</evidence>
<keyword evidence="4" id="KW-0067">ATP-binding</keyword>
<dbReference type="EMBL" id="DXFZ01000005">
    <property type="protein sequence ID" value="HIW94933.1"/>
    <property type="molecule type" value="Genomic_DNA"/>
</dbReference>
<dbReference type="Gene3D" id="3.40.50.10810">
    <property type="entry name" value="Tandem AAA-ATPase domain"/>
    <property type="match status" value="1"/>
</dbReference>
<dbReference type="SMART" id="SM00490">
    <property type="entry name" value="HELICc"/>
    <property type="match status" value="1"/>
</dbReference>
<dbReference type="AlphaFoldDB" id="A0A9D1UPK4"/>
<protein>
    <submittedName>
        <fullName evidence="4">DEAD/DEAH box helicase</fullName>
    </submittedName>
</protein>
<dbReference type="GO" id="GO:0004386">
    <property type="term" value="F:helicase activity"/>
    <property type="evidence" value="ECO:0007669"/>
    <property type="project" value="UniProtKB-KW"/>
</dbReference>
<dbReference type="GO" id="GO:0016787">
    <property type="term" value="F:hydrolase activity"/>
    <property type="evidence" value="ECO:0007669"/>
    <property type="project" value="UniProtKB-KW"/>
</dbReference>
<feature type="domain" description="Helicase ATP-binding" evidence="2">
    <location>
        <begin position="399"/>
        <end position="578"/>
    </location>
</feature>
<dbReference type="Gene3D" id="3.40.50.300">
    <property type="entry name" value="P-loop containing nucleotide triphosphate hydrolases"/>
    <property type="match status" value="1"/>
</dbReference>
<name>A0A9D1UPK4_9CORY</name>
<sequence>MRLACQHAQATRWRLDTITTGGTAPTLGSDDDTRVFAFPPTIATAAYLAQFRAIDFDALRRDLATVQLPHPEQFEIEAAHAREAARYRGLRKLFTSRPEAGLRALEWMSTVDVDTVYAVLSGVDATLGSTPTNEFTGLSVSSLRPQIEDDLRRITGWPVTWVDASRVNDHVAAASSIGNARAIERQLENEVHAAARALTAAQAEAELARTDIAVLDAITETRLRLGPISHLGVREIARCGVAQLTTYNGVGEKTATQAIAAARSYVADVEASQVPRIDYKNKGPSTEYVRALARLLTYRDGLREVPVDPLHLAPVEPGVPVAIAGVDDLLAARVYAAAAPEISAEEAWNLYAIRAAEFHAFGDAGGASEVPEEIAEAISKITLRGTLHASLRGYQAFGAKFALAQNKVLIGDEMGLGKTMQALAVLAHKAALGETRAVVVCPPSLRINWSREIAKFTDLECFVLHGPGKEAAWEAWRHKGGVAIAGYPEVRGNVELTGAGAAGVDGGDGNAGAGDSAGAPVDVLIVDEAHRAKNPESLQSQGVKALTAKAGCVMYLTGTPLENRVAEFETLLSYLDPQMPDALEKVRCRAQGFSKAIAGVYLRRNQSDVLDELPGTVEVAEWIEPKKQDEEEYLDALDRGHFMDMRQAFAGPESAKMERVMELLEDGAEEAKTIIFTYFRSVLDDLMAALGPRAYGPIAGGVSHADRQKAVDEFTAAEPGAVLVCQITAASEGLNIQAANRIILFEPQLNPAVEAQAIARAHRMGQVNVVEVHRLLTPDSVEERLTEMLEHKRALFDRYARDSVAAASDPSAMDVSEAELIRQVIAQERERVGKPETLIPEDGDA</sequence>
<evidence type="ECO:0000313" key="4">
    <source>
        <dbReference type="EMBL" id="HIW94933.1"/>
    </source>
</evidence>
<dbReference type="Pfam" id="PF00176">
    <property type="entry name" value="SNF2-rel_dom"/>
    <property type="match status" value="1"/>
</dbReference>
<keyword evidence="4" id="KW-0547">Nucleotide-binding</keyword>
<dbReference type="GO" id="GO:0005524">
    <property type="term" value="F:ATP binding"/>
    <property type="evidence" value="ECO:0007669"/>
    <property type="project" value="InterPro"/>
</dbReference>
<dbReference type="InterPro" id="IPR014001">
    <property type="entry name" value="Helicase_ATP-bd"/>
</dbReference>
<reference evidence="4" key="1">
    <citation type="journal article" date="2021" name="PeerJ">
        <title>Extensive microbial diversity within the chicken gut microbiome revealed by metagenomics and culture.</title>
        <authorList>
            <person name="Gilroy R."/>
            <person name="Ravi A."/>
            <person name="Getino M."/>
            <person name="Pursley I."/>
            <person name="Horton D.L."/>
            <person name="Alikhan N.F."/>
            <person name="Baker D."/>
            <person name="Gharbi K."/>
            <person name="Hall N."/>
            <person name="Watson M."/>
            <person name="Adriaenssens E.M."/>
            <person name="Foster-Nyarko E."/>
            <person name="Jarju S."/>
            <person name="Secka A."/>
            <person name="Antonio M."/>
            <person name="Oren A."/>
            <person name="Chaudhuri R.R."/>
            <person name="La Ragione R."/>
            <person name="Hildebrand F."/>
            <person name="Pallen M.J."/>
        </authorList>
    </citation>
    <scope>NUCLEOTIDE SEQUENCE</scope>
    <source>
        <strain evidence="4">4376</strain>
    </source>
</reference>
<accession>A0A9D1UPK4</accession>
<dbReference type="CDD" id="cd17919">
    <property type="entry name" value="DEXHc_Snf"/>
    <property type="match status" value="1"/>
</dbReference>